<protein>
    <recommendedName>
        <fullName evidence="1">Dienelactone hydrolase domain-containing protein</fullName>
    </recommendedName>
</protein>
<accession>A0A2R6QEP8</accession>
<keyword evidence="3" id="KW-1185">Reference proteome</keyword>
<dbReference type="SUPFAM" id="SSF53474">
    <property type="entry name" value="alpha/beta-Hydrolases"/>
    <property type="match status" value="1"/>
</dbReference>
<dbReference type="PANTHER" id="PTHR17630:SF44">
    <property type="entry name" value="PROTEIN AIM2"/>
    <property type="match status" value="1"/>
</dbReference>
<feature type="domain" description="Dienelactone hydrolase" evidence="1">
    <location>
        <begin position="30"/>
        <end position="266"/>
    </location>
</feature>
<dbReference type="PANTHER" id="PTHR17630">
    <property type="entry name" value="DIENELACTONE HYDROLASE"/>
    <property type="match status" value="1"/>
</dbReference>
<dbReference type="GO" id="GO:0016787">
    <property type="term" value="F:hydrolase activity"/>
    <property type="evidence" value="ECO:0007669"/>
    <property type="project" value="InterPro"/>
</dbReference>
<dbReference type="Pfam" id="PF01738">
    <property type="entry name" value="DLH"/>
    <property type="match status" value="1"/>
</dbReference>
<dbReference type="EMBL" id="MLYV02000360">
    <property type="protein sequence ID" value="PSS06599.1"/>
    <property type="molecule type" value="Genomic_DNA"/>
</dbReference>
<dbReference type="AlphaFoldDB" id="A0A2R6QEP8"/>
<dbReference type="Proteomes" id="UP000186601">
    <property type="component" value="Unassembled WGS sequence"/>
</dbReference>
<sequence>MACEHCTQGYIVPGQPQGKMVNGAYFHPAPQGSTTKSRAIVVFTDIFGLPLKNCKLIADALSSRVGCDVWVPDLFEGKPPFTTDELVPILPDTGKPDDRMGLLRKLRLILLGLSRALRLYRARPAVVDARAIAFLKSIRKERMYETVGAVGYCFGGALAIRLGSGNILDSIVVCHPTHRSLSTIQAINIPTSWVCAESDTSFTKDLRDESERIFAARKNKPEYVDYEFKDYRGTVHGFAARPNIAISGLLEAYQGALEQAGAWFDKTL</sequence>
<dbReference type="OrthoDB" id="10019231at2759"/>
<gene>
    <name evidence="2" type="ORF">PHLCEN_2v3657</name>
</gene>
<dbReference type="STRING" id="98765.A0A2R6QEP8"/>
<comment type="caution">
    <text evidence="2">The sequence shown here is derived from an EMBL/GenBank/DDBJ whole genome shotgun (WGS) entry which is preliminary data.</text>
</comment>
<dbReference type="Gene3D" id="3.40.50.1820">
    <property type="entry name" value="alpha/beta hydrolase"/>
    <property type="match status" value="1"/>
</dbReference>
<evidence type="ECO:0000313" key="2">
    <source>
        <dbReference type="EMBL" id="PSS06599.1"/>
    </source>
</evidence>
<reference evidence="2 3" key="1">
    <citation type="submission" date="2018-02" db="EMBL/GenBank/DDBJ databases">
        <title>Genome sequence of the basidiomycete white-rot fungus Phlebia centrifuga.</title>
        <authorList>
            <person name="Granchi Z."/>
            <person name="Peng M."/>
            <person name="de Vries R.P."/>
            <person name="Hilden K."/>
            <person name="Makela M.R."/>
            <person name="Grigoriev I."/>
            <person name="Riley R."/>
        </authorList>
    </citation>
    <scope>NUCLEOTIDE SEQUENCE [LARGE SCALE GENOMIC DNA]</scope>
    <source>
        <strain evidence="2 3">FBCC195</strain>
    </source>
</reference>
<organism evidence="2 3">
    <name type="scientific">Hermanssonia centrifuga</name>
    <dbReference type="NCBI Taxonomy" id="98765"/>
    <lineage>
        <taxon>Eukaryota</taxon>
        <taxon>Fungi</taxon>
        <taxon>Dikarya</taxon>
        <taxon>Basidiomycota</taxon>
        <taxon>Agaricomycotina</taxon>
        <taxon>Agaricomycetes</taxon>
        <taxon>Polyporales</taxon>
        <taxon>Meruliaceae</taxon>
        <taxon>Hermanssonia</taxon>
    </lineage>
</organism>
<evidence type="ECO:0000259" key="1">
    <source>
        <dbReference type="Pfam" id="PF01738"/>
    </source>
</evidence>
<proteinExistence type="predicted"/>
<evidence type="ECO:0000313" key="3">
    <source>
        <dbReference type="Proteomes" id="UP000186601"/>
    </source>
</evidence>
<dbReference type="InterPro" id="IPR029058">
    <property type="entry name" value="AB_hydrolase_fold"/>
</dbReference>
<dbReference type="InterPro" id="IPR002925">
    <property type="entry name" value="Dienelactn_hydro"/>
</dbReference>
<name>A0A2R6QEP8_9APHY</name>